<evidence type="ECO:0000313" key="3">
    <source>
        <dbReference type="Proteomes" id="UP000327468"/>
    </source>
</evidence>
<dbReference type="SUPFAM" id="SSF52540">
    <property type="entry name" value="P-loop containing nucleoside triphosphate hydrolases"/>
    <property type="match status" value="1"/>
</dbReference>
<dbReference type="Proteomes" id="UP000327468">
    <property type="component" value="Chromosome 26"/>
</dbReference>
<dbReference type="GO" id="GO:0006955">
    <property type="term" value="P:immune response"/>
    <property type="evidence" value="ECO:0007669"/>
    <property type="project" value="TreeGrafter"/>
</dbReference>
<dbReference type="CDD" id="cd00882">
    <property type="entry name" value="Ras_like_GTPase"/>
    <property type="match status" value="1"/>
</dbReference>
<evidence type="ECO:0000313" key="2">
    <source>
        <dbReference type="EMBL" id="KAB5523646.1"/>
    </source>
</evidence>
<comment type="caution">
    <text evidence="2">The sequence shown here is derived from an EMBL/GenBank/DDBJ whole genome shotgun (WGS) entry which is preliminary data.</text>
</comment>
<sequence length="289" mass="32197">MGMSSSTSRCSPPTMEEPAFERPWREVNWSDGEQMLRKLKEFQSTQGVDGLRILVVGPIGAGKSSFITSVNTALQGRNTYLAHSLSGGFSPTLKYNMYKLKKDTDGSFFPFMFSDTMGLGEDSSGAYIDDLIRILQGQVQEGYTFNISGELNAESNDFNATLSLNDRVHCLVFVLPADNISTMPGGIFHKMKLVLQRARELGIPQVVIMSKVDKGCSLVSEDLKKIYESKKIKAKMEECSIRLGIPMNYIFPVKNYHEEITTKAVTDILILMAVTTIVDFANDFVKRNV</sequence>
<feature type="region of interest" description="Disordered" evidence="1">
    <location>
        <begin position="1"/>
        <end position="21"/>
    </location>
</feature>
<dbReference type="InterPro" id="IPR027417">
    <property type="entry name" value="P-loop_NTPase"/>
</dbReference>
<name>A0A5N5JYB3_PANHP</name>
<evidence type="ECO:0000256" key="1">
    <source>
        <dbReference type="SAM" id="MobiDB-lite"/>
    </source>
</evidence>
<dbReference type="PANTHER" id="PTHR14241">
    <property type="entry name" value="INTERFERON-INDUCED PROTEIN 44"/>
    <property type="match status" value="1"/>
</dbReference>
<keyword evidence="3" id="KW-1185">Reference proteome</keyword>
<protein>
    <recommendedName>
        <fullName evidence="4">G domain-containing protein</fullName>
    </recommendedName>
</protein>
<reference evidence="2 3" key="1">
    <citation type="submission" date="2019-06" db="EMBL/GenBank/DDBJ databases">
        <title>A chromosome-scale genome assembly of the striped catfish, Pangasianodon hypophthalmus.</title>
        <authorList>
            <person name="Wen M."/>
            <person name="Zahm M."/>
            <person name="Roques C."/>
            <person name="Cabau C."/>
            <person name="Klopp C."/>
            <person name="Donnadieu C."/>
            <person name="Jouanno E."/>
            <person name="Avarre J.-C."/>
            <person name="Campet M."/>
            <person name="Ha T.T.T."/>
            <person name="Dugue R."/>
            <person name="Lampietro C."/>
            <person name="Louis A."/>
            <person name="Herpin A."/>
            <person name="Echchiki A."/>
            <person name="Berthelot C."/>
            <person name="Parey E."/>
            <person name="Roest-Crollius H."/>
            <person name="Braasch I."/>
            <person name="Postlethwait J."/>
            <person name="Bobe J."/>
            <person name="Montfort J."/>
            <person name="Bouchez O."/>
            <person name="Begum T."/>
            <person name="Schartl M."/>
            <person name="Guiguen Y."/>
        </authorList>
    </citation>
    <scope>NUCLEOTIDE SEQUENCE [LARGE SCALE GENOMIC DNA]</scope>
    <source>
        <strain evidence="2 3">Indonesia</strain>
        <tissue evidence="2">Blood</tissue>
    </source>
</reference>
<gene>
    <name evidence="2" type="ORF">PHYPO_G00154960</name>
</gene>
<accession>A0A5N5JYB3</accession>
<dbReference type="PANTHER" id="PTHR14241:SF1">
    <property type="entry name" value="INTERFERON-INDUCED PROTEIN 44-RELATED"/>
    <property type="match status" value="1"/>
</dbReference>
<organism evidence="2 3">
    <name type="scientific">Pangasianodon hypophthalmus</name>
    <name type="common">Striped catfish</name>
    <name type="synonym">Helicophagus hypophthalmus</name>
    <dbReference type="NCBI Taxonomy" id="310915"/>
    <lineage>
        <taxon>Eukaryota</taxon>
        <taxon>Metazoa</taxon>
        <taxon>Chordata</taxon>
        <taxon>Craniata</taxon>
        <taxon>Vertebrata</taxon>
        <taxon>Euteleostomi</taxon>
        <taxon>Actinopterygii</taxon>
        <taxon>Neopterygii</taxon>
        <taxon>Teleostei</taxon>
        <taxon>Ostariophysi</taxon>
        <taxon>Siluriformes</taxon>
        <taxon>Pangasiidae</taxon>
        <taxon>Pangasianodon</taxon>
    </lineage>
</organism>
<feature type="compositionally biased region" description="Polar residues" evidence="1">
    <location>
        <begin position="1"/>
        <end position="11"/>
    </location>
</feature>
<dbReference type="AlphaFoldDB" id="A0A5N5JYB3"/>
<dbReference type="Gene3D" id="3.40.50.300">
    <property type="entry name" value="P-loop containing nucleotide triphosphate hydrolases"/>
    <property type="match status" value="1"/>
</dbReference>
<evidence type="ECO:0008006" key="4">
    <source>
        <dbReference type="Google" id="ProtNLM"/>
    </source>
</evidence>
<proteinExistence type="predicted"/>
<dbReference type="EMBL" id="VFJC01000027">
    <property type="protein sequence ID" value="KAB5523646.1"/>
    <property type="molecule type" value="Genomic_DNA"/>
</dbReference>